<dbReference type="Gene3D" id="3.20.20.450">
    <property type="entry name" value="EAL domain"/>
    <property type="match status" value="1"/>
</dbReference>
<gene>
    <name evidence="5" type="ORF">QC825_07515</name>
</gene>
<dbReference type="SMART" id="SM00267">
    <property type="entry name" value="GGDEF"/>
    <property type="match status" value="1"/>
</dbReference>
<dbReference type="EMBL" id="JARWAO010000003">
    <property type="protein sequence ID" value="MDR5895913.1"/>
    <property type="molecule type" value="Genomic_DNA"/>
</dbReference>
<dbReference type="NCBIfam" id="TIGR00254">
    <property type="entry name" value="GGDEF"/>
    <property type="match status" value="1"/>
</dbReference>
<reference evidence="5 6" key="1">
    <citation type="submission" date="2023-04" db="EMBL/GenBank/DDBJ databases">
        <title>A long-awaited taxogenomic arrangement of the family Halomonadaceae.</title>
        <authorList>
            <person name="De La Haba R."/>
            <person name="Chuvochina M."/>
            <person name="Wittouck S."/>
            <person name="Arahal D.R."/>
            <person name="Sanchez-Porro C."/>
            <person name="Hugenholtz P."/>
            <person name="Ventosa A."/>
        </authorList>
    </citation>
    <scope>NUCLEOTIDE SEQUENCE [LARGE SCALE GENOMIC DNA]</scope>
    <source>
        <strain evidence="5 6">DSM 22428</strain>
    </source>
</reference>
<dbReference type="InterPro" id="IPR043128">
    <property type="entry name" value="Rev_trsase/Diguanyl_cyclase"/>
</dbReference>
<keyword evidence="1" id="KW-0812">Transmembrane</keyword>
<feature type="domain" description="EAL" evidence="3">
    <location>
        <begin position="511"/>
        <end position="759"/>
    </location>
</feature>
<feature type="transmembrane region" description="Helical" evidence="1">
    <location>
        <begin position="58"/>
        <end position="76"/>
    </location>
</feature>
<dbReference type="InterPro" id="IPR013767">
    <property type="entry name" value="PAS_fold"/>
</dbReference>
<dbReference type="NCBIfam" id="TIGR00229">
    <property type="entry name" value="sensory_box"/>
    <property type="match status" value="1"/>
</dbReference>
<dbReference type="SUPFAM" id="SSF141868">
    <property type="entry name" value="EAL domain-like"/>
    <property type="match status" value="1"/>
</dbReference>
<keyword evidence="6" id="KW-1185">Reference proteome</keyword>
<feature type="domain" description="PAC" evidence="2">
    <location>
        <begin position="280"/>
        <end position="334"/>
    </location>
</feature>
<dbReference type="Pfam" id="PF00989">
    <property type="entry name" value="PAS"/>
    <property type="match status" value="1"/>
</dbReference>
<evidence type="ECO:0000259" key="2">
    <source>
        <dbReference type="PROSITE" id="PS50113"/>
    </source>
</evidence>
<dbReference type="PANTHER" id="PTHR44757:SF10">
    <property type="entry name" value="MEMBRANE PROTEIN"/>
    <property type="match status" value="1"/>
</dbReference>
<dbReference type="Pfam" id="PF00990">
    <property type="entry name" value="GGDEF"/>
    <property type="match status" value="1"/>
</dbReference>
<name>A0ABU1GV39_9GAMM</name>
<dbReference type="CDD" id="cd01949">
    <property type="entry name" value="GGDEF"/>
    <property type="match status" value="1"/>
</dbReference>
<dbReference type="InterPro" id="IPR001633">
    <property type="entry name" value="EAL_dom"/>
</dbReference>
<dbReference type="InterPro" id="IPR000160">
    <property type="entry name" value="GGDEF_dom"/>
</dbReference>
<sequence>MDTLAHSIPPTPADYKARFLIAAQRDYTRGSTLFSAAAQVFCALIMLFVPGVNGETGLLPLWAAAICTLSITLLLLQRRWQNWDHKLFERAFFIYSLLLAACWAALPIVTFPGTSPDLQVFISLAIAGVIGAGSFTRAAYPKVFTSWIVVICTGCAIAISMMPDKLLWHFLLIVSCYCLVISVISYKLFKTLQARSHSEAELAHRNEFMGVLLNELEHSLSDWLWETDARFTLTHISPRLMRVTRMSEQELAARPVTELVREFACNESYQELTECVRARKPFSRVVVRFDLKGSSHWWEITGKPSFDDSGRFIGYRGVCSDVTARQRASLGMAYLAEHDSLTGLKNRSWFLQYLQVQTQKDTLDPPPKRLALMILDIDNFKPINDHYGHSFGDKFLVRFSERLQSALGGWSSHAVRLGGDEFAIILHVTDLDEAKQFSRSLFTQFLTPLPVYQHAIKAQFSIGLALLPRGEHTTPQHLILNADIAMYEAKRLGGQTLVNFDQALGERISERQTLIHDLKAALDTDQLSLYLQPIVEASKQSIDHYEALLRWQHPTRGMIGPDIFIPLAEETGLIHPLGNFVIKQACTLLAALPETQGLAINLSAHQLVDPALYSNITEALLEANVSPSRLTLEVTESALMQNATEAKILLERFHELGVTLALDDFGTGYSSLAYLNLFPFDTLKIDRSFVNQLGSVKDSQPIISTIILLARELDLRVTAEGVETEAQAFLLKELGCHALQGYYFGRPSPLEDLALPLTH</sequence>
<dbReference type="Gene3D" id="3.30.450.20">
    <property type="entry name" value="PAS domain"/>
    <property type="match status" value="1"/>
</dbReference>
<feature type="transmembrane region" description="Helical" evidence="1">
    <location>
        <begin position="33"/>
        <end position="52"/>
    </location>
</feature>
<dbReference type="InterPro" id="IPR052155">
    <property type="entry name" value="Biofilm_reg_signaling"/>
</dbReference>
<evidence type="ECO:0000259" key="4">
    <source>
        <dbReference type="PROSITE" id="PS50887"/>
    </source>
</evidence>
<protein>
    <submittedName>
        <fullName evidence="5">EAL domain-containing protein</fullName>
    </submittedName>
</protein>
<dbReference type="InterPro" id="IPR035919">
    <property type="entry name" value="EAL_sf"/>
</dbReference>
<dbReference type="RefSeq" id="WP_251589830.1">
    <property type="nucleotide sequence ID" value="NZ_JAMLJI010000001.1"/>
</dbReference>
<keyword evidence="1" id="KW-1133">Transmembrane helix</keyword>
<proteinExistence type="predicted"/>
<dbReference type="SUPFAM" id="SSF55073">
    <property type="entry name" value="Nucleotide cyclase"/>
    <property type="match status" value="1"/>
</dbReference>
<dbReference type="Pfam" id="PF00563">
    <property type="entry name" value="EAL"/>
    <property type="match status" value="1"/>
</dbReference>
<dbReference type="InterPro" id="IPR029787">
    <property type="entry name" value="Nucleotide_cyclase"/>
</dbReference>
<feature type="transmembrane region" description="Helical" evidence="1">
    <location>
        <begin position="88"/>
        <end position="106"/>
    </location>
</feature>
<evidence type="ECO:0000313" key="6">
    <source>
        <dbReference type="Proteomes" id="UP001269375"/>
    </source>
</evidence>
<dbReference type="InterPro" id="IPR000014">
    <property type="entry name" value="PAS"/>
</dbReference>
<keyword evidence="1" id="KW-0472">Membrane</keyword>
<organism evidence="5 6">
    <name type="scientific">Larsenimonas suaedae</name>
    <dbReference type="NCBI Taxonomy" id="1851019"/>
    <lineage>
        <taxon>Bacteria</taxon>
        <taxon>Pseudomonadati</taxon>
        <taxon>Pseudomonadota</taxon>
        <taxon>Gammaproteobacteria</taxon>
        <taxon>Oceanospirillales</taxon>
        <taxon>Halomonadaceae</taxon>
        <taxon>Larsenimonas</taxon>
    </lineage>
</organism>
<evidence type="ECO:0000256" key="1">
    <source>
        <dbReference type="SAM" id="Phobius"/>
    </source>
</evidence>
<feature type="domain" description="GGDEF" evidence="4">
    <location>
        <begin position="368"/>
        <end position="502"/>
    </location>
</feature>
<feature type="transmembrane region" description="Helical" evidence="1">
    <location>
        <begin position="143"/>
        <end position="162"/>
    </location>
</feature>
<feature type="transmembrane region" description="Helical" evidence="1">
    <location>
        <begin position="118"/>
        <end position="136"/>
    </location>
</feature>
<dbReference type="SMART" id="SM00052">
    <property type="entry name" value="EAL"/>
    <property type="match status" value="1"/>
</dbReference>
<dbReference type="CDD" id="cd01948">
    <property type="entry name" value="EAL"/>
    <property type="match status" value="1"/>
</dbReference>
<feature type="transmembrane region" description="Helical" evidence="1">
    <location>
        <begin position="168"/>
        <end position="189"/>
    </location>
</feature>
<dbReference type="SUPFAM" id="SSF55785">
    <property type="entry name" value="PYP-like sensor domain (PAS domain)"/>
    <property type="match status" value="1"/>
</dbReference>
<dbReference type="PANTHER" id="PTHR44757">
    <property type="entry name" value="DIGUANYLATE CYCLASE DGCP"/>
    <property type="match status" value="1"/>
</dbReference>
<accession>A0ABU1GV39</accession>
<dbReference type="PROSITE" id="PS50887">
    <property type="entry name" value="GGDEF"/>
    <property type="match status" value="1"/>
</dbReference>
<dbReference type="InterPro" id="IPR000700">
    <property type="entry name" value="PAS-assoc_C"/>
</dbReference>
<evidence type="ECO:0000313" key="5">
    <source>
        <dbReference type="EMBL" id="MDR5895913.1"/>
    </source>
</evidence>
<comment type="caution">
    <text evidence="5">The sequence shown here is derived from an EMBL/GenBank/DDBJ whole genome shotgun (WGS) entry which is preliminary data.</text>
</comment>
<dbReference type="PROSITE" id="PS50883">
    <property type="entry name" value="EAL"/>
    <property type="match status" value="1"/>
</dbReference>
<dbReference type="InterPro" id="IPR035965">
    <property type="entry name" value="PAS-like_dom_sf"/>
</dbReference>
<dbReference type="Gene3D" id="3.30.70.270">
    <property type="match status" value="1"/>
</dbReference>
<evidence type="ECO:0000259" key="3">
    <source>
        <dbReference type="PROSITE" id="PS50883"/>
    </source>
</evidence>
<dbReference type="Proteomes" id="UP001269375">
    <property type="component" value="Unassembled WGS sequence"/>
</dbReference>
<dbReference type="PROSITE" id="PS50113">
    <property type="entry name" value="PAC"/>
    <property type="match status" value="1"/>
</dbReference>